<dbReference type="PANTHER" id="PTHR22601">
    <property type="entry name" value="ISP4 LIKE PROTEIN"/>
    <property type="match status" value="1"/>
</dbReference>
<feature type="compositionally biased region" description="Basic and acidic residues" evidence="9">
    <location>
        <begin position="27"/>
        <end position="51"/>
    </location>
</feature>
<evidence type="ECO:0000313" key="11">
    <source>
        <dbReference type="EMBL" id="TFK98572.1"/>
    </source>
</evidence>
<evidence type="ECO:0000256" key="3">
    <source>
        <dbReference type="ARBA" id="ARBA00022448"/>
    </source>
</evidence>
<feature type="transmembrane region" description="Helical" evidence="10">
    <location>
        <begin position="580"/>
        <end position="604"/>
    </location>
</feature>
<keyword evidence="3" id="KW-0813">Transport</keyword>
<dbReference type="Pfam" id="PF03169">
    <property type="entry name" value="OPT"/>
    <property type="match status" value="1"/>
</dbReference>
<protein>
    <submittedName>
        <fullName evidence="11">Oligopeptide transporter</fullName>
    </submittedName>
</protein>
<feature type="transmembrane region" description="Helical" evidence="10">
    <location>
        <begin position="348"/>
        <end position="365"/>
    </location>
</feature>
<evidence type="ECO:0000256" key="1">
    <source>
        <dbReference type="ARBA" id="ARBA00004141"/>
    </source>
</evidence>
<dbReference type="GO" id="GO:0015031">
    <property type="term" value="P:protein transport"/>
    <property type="evidence" value="ECO:0007669"/>
    <property type="project" value="UniProtKB-KW"/>
</dbReference>
<feature type="transmembrane region" description="Helical" evidence="10">
    <location>
        <begin position="695"/>
        <end position="716"/>
    </location>
</feature>
<dbReference type="GO" id="GO:0016020">
    <property type="term" value="C:membrane"/>
    <property type="evidence" value="ECO:0007669"/>
    <property type="project" value="UniProtKB-SubCell"/>
</dbReference>
<gene>
    <name evidence="11" type="ORF">BDV98DRAFT_628629</name>
</gene>
<comment type="subcellular location">
    <subcellularLocation>
        <location evidence="1">Membrane</location>
        <topology evidence="1">Multi-pass membrane protein</topology>
    </subcellularLocation>
</comment>
<feature type="transmembrane region" description="Helical" evidence="10">
    <location>
        <begin position="498"/>
        <end position="519"/>
    </location>
</feature>
<dbReference type="InterPro" id="IPR004813">
    <property type="entry name" value="OPT"/>
</dbReference>
<dbReference type="EMBL" id="ML178839">
    <property type="protein sequence ID" value="TFK98572.1"/>
    <property type="molecule type" value="Genomic_DNA"/>
</dbReference>
<evidence type="ECO:0000256" key="10">
    <source>
        <dbReference type="SAM" id="Phobius"/>
    </source>
</evidence>
<dbReference type="AlphaFoldDB" id="A0A5C3Q995"/>
<dbReference type="NCBIfam" id="TIGR00728">
    <property type="entry name" value="OPT_sfam"/>
    <property type="match status" value="1"/>
</dbReference>
<accession>A0A5C3Q995</accession>
<name>A0A5C3Q995_9AGAR</name>
<feature type="transmembrane region" description="Helical" evidence="10">
    <location>
        <begin position="120"/>
        <end position="138"/>
    </location>
</feature>
<evidence type="ECO:0000256" key="5">
    <source>
        <dbReference type="ARBA" id="ARBA00022856"/>
    </source>
</evidence>
<dbReference type="GO" id="GO:0035673">
    <property type="term" value="F:oligopeptide transmembrane transporter activity"/>
    <property type="evidence" value="ECO:0007669"/>
    <property type="project" value="InterPro"/>
</dbReference>
<feature type="transmembrane region" description="Helical" evidence="10">
    <location>
        <begin position="728"/>
        <end position="754"/>
    </location>
</feature>
<feature type="transmembrane region" description="Helical" evidence="10">
    <location>
        <begin position="264"/>
        <end position="294"/>
    </location>
</feature>
<organism evidence="11 12">
    <name type="scientific">Pterulicium gracile</name>
    <dbReference type="NCBI Taxonomy" id="1884261"/>
    <lineage>
        <taxon>Eukaryota</taxon>
        <taxon>Fungi</taxon>
        <taxon>Dikarya</taxon>
        <taxon>Basidiomycota</taxon>
        <taxon>Agaricomycotina</taxon>
        <taxon>Agaricomycetes</taxon>
        <taxon>Agaricomycetidae</taxon>
        <taxon>Agaricales</taxon>
        <taxon>Pleurotineae</taxon>
        <taxon>Pterulaceae</taxon>
        <taxon>Pterulicium</taxon>
    </lineage>
</organism>
<feature type="region of interest" description="Disordered" evidence="9">
    <location>
        <begin position="19"/>
        <end position="55"/>
    </location>
</feature>
<feature type="transmembrane region" description="Helical" evidence="10">
    <location>
        <begin position="417"/>
        <end position="438"/>
    </location>
</feature>
<evidence type="ECO:0000256" key="4">
    <source>
        <dbReference type="ARBA" id="ARBA00022692"/>
    </source>
</evidence>
<sequence length="783" mass="86577">MSESRAIEEAGLFSHAPVVTVRSSSASEKRRDSASEKASEGEKYRDAKHDEADEDDVTYRNGEPIISTGRDVSRFVVDIRDDGDAALTVRSLFLGTLWAGLGAALYQVRRIYIFKPVQMSVSSVFLLLLVYTSGQAWATFLPRKSWVEGTRWERLGPVLHALNPGKFTIKEHAVSTLIASTAAYGSASVSNFAVQRLYYDTDVGALTAVLATFSTAMFGYGLVGILRPLTVYPSEMVYWENLPSVTMFQSLHYDTSTNARRVKLFWIVFAVFFVYEVVPAYMFPLLTGVSVFCLSSQKAPRSTKDHFTNIFGGAQANEGLGLLSICFDWQYIGSAYLSRPIQQQANSWVGYGISYVAILAIYYSNTWQSKSFPMLSTSIFSGNGSVYQQSAVFDSQFRLDETALEEVGLPFLTGSNAWFNFTLNLAFGGLIAHVMLFWRQSSVDAFSQAKTGTQPDPHYQQAMKRYKEAPTWWYLILLCLAALAGLIVCIKGETTLPWWSYILSLVLGTFVAPFSTILFGRMGNGVSTGQFMKMIAGIVNPGKPVANLYFSMWSHDVVSQSMSLAGDLKIGQYLKVPPRVMFLTQVWGALVGAIVNYVVMVSIVNSRQEILLSPTGSNVWSGQFVQSLNSQAVTWSLAKQVYGPEGPYFIVPFGVLIGIIPTVIHYLISQRSKTILGIKTESILLPIIYRYSGRLYAGVTSTTTTIIATGIASQLWLRRRHPVCYRKYNYILGGAMDGGVQVMIFILSFAVFGASGKERPFPKWAGNPARGRVDYCNGNGALD</sequence>
<keyword evidence="6" id="KW-0653">Protein transport</keyword>
<comment type="similarity">
    <text evidence="2">Belongs to the oligopeptide OPT transporter family.</text>
</comment>
<dbReference type="InterPro" id="IPR004648">
    <property type="entry name" value="Oligpept_transpt"/>
</dbReference>
<feature type="transmembrane region" description="Helical" evidence="10">
    <location>
        <begin position="648"/>
        <end position="668"/>
    </location>
</feature>
<keyword evidence="8 10" id="KW-0472">Membrane</keyword>
<evidence type="ECO:0000256" key="2">
    <source>
        <dbReference type="ARBA" id="ARBA00008807"/>
    </source>
</evidence>
<evidence type="ECO:0000313" key="12">
    <source>
        <dbReference type="Proteomes" id="UP000305067"/>
    </source>
</evidence>
<feature type="transmembrane region" description="Helical" evidence="10">
    <location>
        <begin position="472"/>
        <end position="492"/>
    </location>
</feature>
<evidence type="ECO:0000256" key="7">
    <source>
        <dbReference type="ARBA" id="ARBA00022989"/>
    </source>
</evidence>
<keyword evidence="7 10" id="KW-1133">Transmembrane helix</keyword>
<evidence type="ECO:0000256" key="6">
    <source>
        <dbReference type="ARBA" id="ARBA00022927"/>
    </source>
</evidence>
<keyword evidence="12" id="KW-1185">Reference proteome</keyword>
<evidence type="ECO:0000256" key="9">
    <source>
        <dbReference type="SAM" id="MobiDB-lite"/>
    </source>
</evidence>
<keyword evidence="5" id="KW-0571">Peptide transport</keyword>
<dbReference type="OrthoDB" id="9986677at2759"/>
<dbReference type="Proteomes" id="UP000305067">
    <property type="component" value="Unassembled WGS sequence"/>
</dbReference>
<keyword evidence="4 10" id="KW-0812">Transmembrane</keyword>
<feature type="transmembrane region" description="Helical" evidence="10">
    <location>
        <begin position="206"/>
        <end position="226"/>
    </location>
</feature>
<reference evidence="11 12" key="1">
    <citation type="journal article" date="2019" name="Nat. Ecol. Evol.">
        <title>Megaphylogeny resolves global patterns of mushroom evolution.</title>
        <authorList>
            <person name="Varga T."/>
            <person name="Krizsan K."/>
            <person name="Foldi C."/>
            <person name="Dima B."/>
            <person name="Sanchez-Garcia M."/>
            <person name="Sanchez-Ramirez S."/>
            <person name="Szollosi G.J."/>
            <person name="Szarkandi J.G."/>
            <person name="Papp V."/>
            <person name="Albert L."/>
            <person name="Andreopoulos W."/>
            <person name="Angelini C."/>
            <person name="Antonin V."/>
            <person name="Barry K.W."/>
            <person name="Bougher N.L."/>
            <person name="Buchanan P."/>
            <person name="Buyck B."/>
            <person name="Bense V."/>
            <person name="Catcheside P."/>
            <person name="Chovatia M."/>
            <person name="Cooper J."/>
            <person name="Damon W."/>
            <person name="Desjardin D."/>
            <person name="Finy P."/>
            <person name="Geml J."/>
            <person name="Haridas S."/>
            <person name="Hughes K."/>
            <person name="Justo A."/>
            <person name="Karasinski D."/>
            <person name="Kautmanova I."/>
            <person name="Kiss B."/>
            <person name="Kocsube S."/>
            <person name="Kotiranta H."/>
            <person name="LaButti K.M."/>
            <person name="Lechner B.E."/>
            <person name="Liimatainen K."/>
            <person name="Lipzen A."/>
            <person name="Lukacs Z."/>
            <person name="Mihaltcheva S."/>
            <person name="Morgado L.N."/>
            <person name="Niskanen T."/>
            <person name="Noordeloos M.E."/>
            <person name="Ohm R.A."/>
            <person name="Ortiz-Santana B."/>
            <person name="Ovrebo C."/>
            <person name="Racz N."/>
            <person name="Riley R."/>
            <person name="Savchenko A."/>
            <person name="Shiryaev A."/>
            <person name="Soop K."/>
            <person name="Spirin V."/>
            <person name="Szebenyi C."/>
            <person name="Tomsovsky M."/>
            <person name="Tulloss R.E."/>
            <person name="Uehling J."/>
            <person name="Grigoriev I.V."/>
            <person name="Vagvolgyi C."/>
            <person name="Papp T."/>
            <person name="Martin F.M."/>
            <person name="Miettinen O."/>
            <person name="Hibbett D.S."/>
            <person name="Nagy L.G."/>
        </authorList>
    </citation>
    <scope>NUCLEOTIDE SEQUENCE [LARGE SCALE GENOMIC DNA]</scope>
    <source>
        <strain evidence="11 12">CBS 309.79</strain>
    </source>
</reference>
<proteinExistence type="inferred from homology"/>
<evidence type="ECO:0000256" key="8">
    <source>
        <dbReference type="ARBA" id="ARBA00023136"/>
    </source>
</evidence>